<dbReference type="STRING" id="946122.A0A0C2VZK2"/>
<dbReference type="Gene3D" id="3.40.1160.10">
    <property type="entry name" value="Acetylglutamate kinase-like"/>
    <property type="match status" value="1"/>
</dbReference>
<name>A0A0C2VZK2_AMAMK</name>
<evidence type="ECO:0000313" key="2">
    <source>
        <dbReference type="Proteomes" id="UP000054549"/>
    </source>
</evidence>
<reference evidence="1 2" key="1">
    <citation type="submission" date="2014-04" db="EMBL/GenBank/DDBJ databases">
        <title>Evolutionary Origins and Diversification of the Mycorrhizal Mutualists.</title>
        <authorList>
            <consortium name="DOE Joint Genome Institute"/>
            <consortium name="Mycorrhizal Genomics Consortium"/>
            <person name="Kohler A."/>
            <person name="Kuo A."/>
            <person name="Nagy L.G."/>
            <person name="Floudas D."/>
            <person name="Copeland A."/>
            <person name="Barry K.W."/>
            <person name="Cichocki N."/>
            <person name="Veneault-Fourrey C."/>
            <person name="LaButti K."/>
            <person name="Lindquist E.A."/>
            <person name="Lipzen A."/>
            <person name="Lundell T."/>
            <person name="Morin E."/>
            <person name="Murat C."/>
            <person name="Riley R."/>
            <person name="Ohm R."/>
            <person name="Sun H."/>
            <person name="Tunlid A."/>
            <person name="Henrissat B."/>
            <person name="Grigoriev I.V."/>
            <person name="Hibbett D.S."/>
            <person name="Martin F."/>
        </authorList>
    </citation>
    <scope>NUCLEOTIDE SEQUENCE [LARGE SCALE GENOMIC DNA]</scope>
    <source>
        <strain evidence="1 2">Koide BX008</strain>
    </source>
</reference>
<keyword evidence="2" id="KW-1185">Reference proteome</keyword>
<sequence>MFTSLHPLYCTLPFPHPQEAYVRFFPGDQNAHDKRGNVNLYPGFIVDHRLIITKHEVERHLCTFSSSSHSSEPVKFAVIKVGAIISQLDERAYDLSFLYNLSLYPVVLHGSGPQLN</sequence>
<protein>
    <submittedName>
        <fullName evidence="1">Uncharacterized protein</fullName>
    </submittedName>
</protein>
<gene>
    <name evidence="1" type="ORF">M378DRAFT_19060</name>
</gene>
<dbReference type="EMBL" id="KN818839">
    <property type="protein sequence ID" value="KIL54282.1"/>
    <property type="molecule type" value="Genomic_DNA"/>
</dbReference>
<evidence type="ECO:0000313" key="1">
    <source>
        <dbReference type="EMBL" id="KIL54282.1"/>
    </source>
</evidence>
<dbReference type="InterPro" id="IPR036393">
    <property type="entry name" value="AceGlu_kinase-like_sf"/>
</dbReference>
<dbReference type="Proteomes" id="UP000054549">
    <property type="component" value="Unassembled WGS sequence"/>
</dbReference>
<proteinExistence type="predicted"/>
<organism evidence="1 2">
    <name type="scientific">Amanita muscaria (strain Koide BX008)</name>
    <dbReference type="NCBI Taxonomy" id="946122"/>
    <lineage>
        <taxon>Eukaryota</taxon>
        <taxon>Fungi</taxon>
        <taxon>Dikarya</taxon>
        <taxon>Basidiomycota</taxon>
        <taxon>Agaricomycotina</taxon>
        <taxon>Agaricomycetes</taxon>
        <taxon>Agaricomycetidae</taxon>
        <taxon>Agaricales</taxon>
        <taxon>Pluteineae</taxon>
        <taxon>Amanitaceae</taxon>
        <taxon>Amanita</taxon>
    </lineage>
</organism>
<dbReference type="OrthoDB" id="438291at2759"/>
<accession>A0A0C2VZK2</accession>
<dbReference type="InParanoid" id="A0A0C2VZK2"/>
<dbReference type="HOGENOM" id="CLU_2096274_0_0_1"/>
<dbReference type="AlphaFoldDB" id="A0A0C2VZK2"/>